<name>Q554V8_DICDI</name>
<proteinExistence type="predicted"/>
<keyword evidence="3" id="KW-1185">Reference proteome</keyword>
<organism evidence="2 3">
    <name type="scientific">Dictyostelium discoideum</name>
    <name type="common">Social amoeba</name>
    <dbReference type="NCBI Taxonomy" id="44689"/>
    <lineage>
        <taxon>Eukaryota</taxon>
        <taxon>Amoebozoa</taxon>
        <taxon>Evosea</taxon>
        <taxon>Eumycetozoa</taxon>
        <taxon>Dictyostelia</taxon>
        <taxon>Dictyosteliales</taxon>
        <taxon>Dictyosteliaceae</taxon>
        <taxon>Dictyostelium</taxon>
    </lineage>
</organism>
<dbReference type="Pfam" id="PF05725">
    <property type="entry name" value="FNIP"/>
    <property type="match status" value="4"/>
</dbReference>
<dbReference type="PANTHER" id="PTHR32134:SF169">
    <property type="entry name" value="FNIP REPEAT-CONTAINING PROTEIN-RELATED"/>
    <property type="match status" value="1"/>
</dbReference>
<evidence type="ECO:0000313" key="2">
    <source>
        <dbReference type="EMBL" id="EAL70208.1"/>
    </source>
</evidence>
<dbReference type="VEuPathDB" id="AmoebaDB:DDB_G0274631"/>
<dbReference type="PANTHER" id="PTHR32134">
    <property type="entry name" value="FNIP REPEAT-CONTAINING PROTEIN"/>
    <property type="match status" value="1"/>
</dbReference>
<reference evidence="2 3" key="1">
    <citation type="journal article" date="2005" name="Nature">
        <title>The genome of the social amoeba Dictyostelium discoideum.</title>
        <authorList>
            <consortium name="The Dictyostelium discoideum Sequencing Consortium"/>
            <person name="Eichinger L."/>
            <person name="Pachebat J.A."/>
            <person name="Glockner G."/>
            <person name="Rajandream M.A."/>
            <person name="Sucgang R."/>
            <person name="Berriman M."/>
            <person name="Song J."/>
            <person name="Olsen R."/>
            <person name="Szafranski K."/>
            <person name="Xu Q."/>
            <person name="Tunggal B."/>
            <person name="Kummerfeld S."/>
            <person name="Madera M."/>
            <person name="Konfortov B.A."/>
            <person name="Rivero F."/>
            <person name="Bankier A.T."/>
            <person name="Lehmann R."/>
            <person name="Hamlin N."/>
            <person name="Davies R."/>
            <person name="Gaudet P."/>
            <person name="Fey P."/>
            <person name="Pilcher K."/>
            <person name="Chen G."/>
            <person name="Saunders D."/>
            <person name="Sodergren E."/>
            <person name="Davis P."/>
            <person name="Kerhornou A."/>
            <person name="Nie X."/>
            <person name="Hall N."/>
            <person name="Anjard C."/>
            <person name="Hemphill L."/>
            <person name="Bason N."/>
            <person name="Farbrother P."/>
            <person name="Desany B."/>
            <person name="Just E."/>
            <person name="Morio T."/>
            <person name="Rost R."/>
            <person name="Churcher C."/>
            <person name="Cooper J."/>
            <person name="Haydock S."/>
            <person name="van Driessche N."/>
            <person name="Cronin A."/>
            <person name="Goodhead I."/>
            <person name="Muzny D."/>
            <person name="Mourier T."/>
            <person name="Pain A."/>
            <person name="Lu M."/>
            <person name="Harper D."/>
            <person name="Lindsay R."/>
            <person name="Hauser H."/>
            <person name="James K."/>
            <person name="Quiles M."/>
            <person name="Madan Babu M."/>
            <person name="Saito T."/>
            <person name="Buchrieser C."/>
            <person name="Wardroper A."/>
            <person name="Felder M."/>
            <person name="Thangavelu M."/>
            <person name="Johnson D."/>
            <person name="Knights A."/>
            <person name="Loulseged H."/>
            <person name="Mungall K."/>
            <person name="Oliver K."/>
            <person name="Price C."/>
            <person name="Quail M.A."/>
            <person name="Urushihara H."/>
            <person name="Hernandez J."/>
            <person name="Rabbinowitsch E."/>
            <person name="Steffen D."/>
            <person name="Sanders M."/>
            <person name="Ma J."/>
            <person name="Kohara Y."/>
            <person name="Sharp S."/>
            <person name="Simmonds M."/>
            <person name="Spiegler S."/>
            <person name="Tivey A."/>
            <person name="Sugano S."/>
            <person name="White B."/>
            <person name="Walker D."/>
            <person name="Woodward J."/>
            <person name="Winckler T."/>
            <person name="Tanaka Y."/>
            <person name="Shaulsky G."/>
            <person name="Schleicher M."/>
            <person name="Weinstock G."/>
            <person name="Rosenthal A."/>
            <person name="Cox E.C."/>
            <person name="Chisholm R.L."/>
            <person name="Gibbs R."/>
            <person name="Loomis W.F."/>
            <person name="Platzer M."/>
            <person name="Kay R.R."/>
            <person name="Williams J."/>
            <person name="Dear P.H."/>
            <person name="Noegel A.A."/>
            <person name="Barrell B."/>
            <person name="Kuspa A."/>
        </authorList>
    </citation>
    <scope>NUCLEOTIDE SEQUENCE [LARGE SCALE GENOMIC DNA]</scope>
    <source>
        <strain evidence="2 3">AX4</strain>
    </source>
</reference>
<dbReference type="Proteomes" id="UP000002195">
    <property type="component" value="Unassembled WGS sequence"/>
</dbReference>
<dbReference type="GeneID" id="8619644"/>
<dbReference type="FunCoup" id="Q554V8">
    <property type="interactions" value="141"/>
</dbReference>
<dbReference type="InParanoid" id="Q554V8"/>
<dbReference type="dictyBase" id="DDB_G0274631"/>
<evidence type="ECO:0000256" key="1">
    <source>
        <dbReference type="ARBA" id="ARBA00022737"/>
    </source>
</evidence>
<accession>Q554V8</accession>
<dbReference type="InterPro" id="IPR032675">
    <property type="entry name" value="LRR_dom_sf"/>
</dbReference>
<dbReference type="PaxDb" id="44689-DDB0203175"/>
<dbReference type="RefSeq" id="XP_644215.1">
    <property type="nucleotide sequence ID" value="XM_639123.1"/>
</dbReference>
<dbReference type="HOGENOM" id="CLU_029080_0_0_1"/>
<dbReference type="SUPFAM" id="SSF52058">
    <property type="entry name" value="L domain-like"/>
    <property type="match status" value="1"/>
</dbReference>
<protein>
    <recommendedName>
        <fullName evidence="4">FNIP repeat-containing protein</fullName>
    </recommendedName>
</protein>
<comment type="caution">
    <text evidence="2">The sequence shown here is derived from an EMBL/GenBank/DDBJ whole genome shotgun (WGS) entry which is preliminary data.</text>
</comment>
<dbReference type="EMBL" id="AAFI02000012">
    <property type="protein sequence ID" value="EAL70208.1"/>
    <property type="molecule type" value="Genomic_DNA"/>
</dbReference>
<dbReference type="eggNOG" id="ENOG502SFQ3">
    <property type="taxonomic scope" value="Eukaryota"/>
</dbReference>
<gene>
    <name evidence="2" type="ORF">DDB_G0274631</name>
</gene>
<keyword evidence="1" id="KW-0677">Repeat</keyword>
<evidence type="ECO:0000313" key="3">
    <source>
        <dbReference type="Proteomes" id="UP000002195"/>
    </source>
</evidence>
<dbReference type="InterPro" id="IPR008615">
    <property type="entry name" value="FNIP"/>
</dbReference>
<dbReference type="AlphaFoldDB" id="Q554V8"/>
<dbReference type="SMR" id="Q554V8"/>
<dbReference type="PhylomeDB" id="Q554V8"/>
<sequence>MESIFYSYLINNYDCGNNDEEFLNCLLILSINNLNITFNELLNYCYNNNLKRKTLLNEKNDFLCDFKGLNEQQFEIVNYHTQILNIFYSKIFNEEIIYKHSITDNNNNETINNRNKRIAFDCSILLIIKNNLNHLITINNNNNNNNFKETCIFINNSKEILNNNNNNKLKNNSNSFERNYNLFKRVWGNMIIRKQIIFHLKIYNNLNCGFYGIPIKEITPYKYRNYFKNVKLIIEDNNGEIGFTPLTNRFYPLPYGVERVEVDCSSITIGDHWIPDTCKSIYFHNFNQQKLNRNIISNSLTTIFFGNSFNQPLSDSNGLPWLPKKLKTLSLGQSFQQTIQRNELPQSLTELFLDSEYQGIILNESIPKSVTTLHYEFFTIRKNHFDTKSISKGVTSLKIGCYFNQTIKKDMIPINVTSLEIDNISKIEIEPNSLPLSIKTLRIGSIELDSDNILPPNIKKLSIYGDYHSCFLPKSIESLKITSFFNLSKISFNNFRNLTSLKIEKLSDSVLEEGVFPNTLLRIVLSCPNLKLSNGIFPNSLKKLKLKEFNHPIANGDLPSSIEVLKLPNYDYPIKNGDLPSSLNVLKLQDHCISTIQRDALPPNLKLFYFHGRELRKLPNLIWPTSFEFAYISEASFNFINSIDLDFFTNHIRLK</sequence>
<evidence type="ECO:0008006" key="4">
    <source>
        <dbReference type="Google" id="ProtNLM"/>
    </source>
</evidence>
<dbReference type="KEGG" id="ddi:DDB_G0274631"/>
<dbReference type="InterPro" id="IPR051251">
    <property type="entry name" value="STK_FNIP-Repeat"/>
</dbReference>
<dbReference type="Gene3D" id="3.80.10.10">
    <property type="entry name" value="Ribonuclease Inhibitor"/>
    <property type="match status" value="1"/>
</dbReference>